<evidence type="ECO:0000313" key="2">
    <source>
        <dbReference type="EMBL" id="KAL1588462.1"/>
    </source>
</evidence>
<accession>A0AB34KU31</accession>
<dbReference type="GO" id="GO:0000976">
    <property type="term" value="F:transcription cis-regulatory region binding"/>
    <property type="evidence" value="ECO:0007669"/>
    <property type="project" value="TreeGrafter"/>
</dbReference>
<comment type="caution">
    <text evidence="2">The sequence shown here is derived from an EMBL/GenBank/DDBJ whole genome shotgun (WGS) entry which is preliminary data.</text>
</comment>
<evidence type="ECO:0000256" key="1">
    <source>
        <dbReference type="ARBA" id="ARBA00023242"/>
    </source>
</evidence>
<dbReference type="GeneID" id="96004196"/>
<gene>
    <name evidence="2" type="ORF">WHR41_02752</name>
</gene>
<keyword evidence="3" id="KW-1185">Reference proteome</keyword>
<organism evidence="2 3">
    <name type="scientific">Cladosporium halotolerans</name>
    <dbReference type="NCBI Taxonomy" id="1052096"/>
    <lineage>
        <taxon>Eukaryota</taxon>
        <taxon>Fungi</taxon>
        <taxon>Dikarya</taxon>
        <taxon>Ascomycota</taxon>
        <taxon>Pezizomycotina</taxon>
        <taxon>Dothideomycetes</taxon>
        <taxon>Dothideomycetidae</taxon>
        <taxon>Cladosporiales</taxon>
        <taxon>Cladosporiaceae</taxon>
        <taxon>Cladosporium</taxon>
    </lineage>
</organism>
<dbReference type="RefSeq" id="XP_069231567.1">
    <property type="nucleotide sequence ID" value="XM_069371358.1"/>
</dbReference>
<dbReference type="PANTHER" id="PTHR37534:SF25">
    <property type="entry name" value="ZN(II)2CYS6 TRANSCRIPTION FACTOR (EUROFUNG)"/>
    <property type="match status" value="1"/>
</dbReference>
<dbReference type="GO" id="GO:0005634">
    <property type="term" value="C:nucleus"/>
    <property type="evidence" value="ECO:0007669"/>
    <property type="project" value="TreeGrafter"/>
</dbReference>
<name>A0AB34KU31_9PEZI</name>
<reference evidence="2 3" key="1">
    <citation type="journal article" date="2020" name="Microbiol. Resour. Announc.">
        <title>Draft Genome Sequence of a Cladosporium Species Isolated from the Mesophotic Ascidian Didemnum maculosum.</title>
        <authorList>
            <person name="Gioti A."/>
            <person name="Siaperas R."/>
            <person name="Nikolaivits E."/>
            <person name="Le Goff G."/>
            <person name="Ouazzani J."/>
            <person name="Kotoulas G."/>
            <person name="Topakas E."/>
        </authorList>
    </citation>
    <scope>NUCLEOTIDE SEQUENCE [LARGE SCALE GENOMIC DNA]</scope>
    <source>
        <strain evidence="2 3">TM138-S3</strain>
    </source>
</reference>
<dbReference type="EMBL" id="JAAQHG020000007">
    <property type="protein sequence ID" value="KAL1588462.1"/>
    <property type="molecule type" value="Genomic_DNA"/>
</dbReference>
<keyword evidence="1" id="KW-0539">Nucleus</keyword>
<protein>
    <submittedName>
        <fullName evidence="2">Uncharacterized protein</fullName>
    </submittedName>
</protein>
<sequence length="328" mass="37835">MGDPLLFFACLSCSSEIMTLRGELDGPVEEHYRAKVLELLIPLLSSHDAVPFKESLMATTVILRMSEQFLELENDTRRHLNGAASLFNANTSRWTLQEVDLATASFWTHLRESIRVAFLNEKPCDISLQGLVSRAAFSTEHAVSDEVWTNLMTYLLLQTIELCWGESNEPAEFHRLADEIDDWQSSVPQSFQPWYSAEDLDSPFPRMLNFEPWHVVGWQFFYIAKIMLAVYHEESKPRGNILELRRQIEKTVVTPTRRLCGLCISSTDNVGTTLNGSHLMAWAGQFLYHEEEQRHLVTFLEQFSTRTSWPTSRSLEKLKARWEEQRSS</sequence>
<evidence type="ECO:0000313" key="3">
    <source>
        <dbReference type="Proteomes" id="UP000803884"/>
    </source>
</evidence>
<dbReference type="Proteomes" id="UP000803884">
    <property type="component" value="Unassembled WGS sequence"/>
</dbReference>
<dbReference type="GO" id="GO:0003700">
    <property type="term" value="F:DNA-binding transcription factor activity"/>
    <property type="evidence" value="ECO:0007669"/>
    <property type="project" value="TreeGrafter"/>
</dbReference>
<dbReference type="PANTHER" id="PTHR37534">
    <property type="entry name" value="TRANSCRIPTIONAL ACTIVATOR PROTEIN UGA3"/>
    <property type="match status" value="1"/>
</dbReference>
<proteinExistence type="predicted"/>
<dbReference type="GO" id="GO:0045944">
    <property type="term" value="P:positive regulation of transcription by RNA polymerase II"/>
    <property type="evidence" value="ECO:0007669"/>
    <property type="project" value="TreeGrafter"/>
</dbReference>
<dbReference type="AlphaFoldDB" id="A0AB34KU31"/>